<gene>
    <name evidence="3" type="ORF">Z518_10345</name>
</gene>
<proteinExistence type="predicted"/>
<evidence type="ECO:0000313" key="3">
    <source>
        <dbReference type="EMBL" id="KIX00207.1"/>
    </source>
</evidence>
<accession>A0A0D2FDP5</accession>
<dbReference type="VEuPathDB" id="FungiDB:Z518_10345"/>
<dbReference type="Pfam" id="PF20516">
    <property type="entry name" value="PDDEXK_12"/>
    <property type="match status" value="1"/>
</dbReference>
<keyword evidence="4" id="KW-1185">Reference proteome</keyword>
<feature type="compositionally biased region" description="Polar residues" evidence="1">
    <location>
        <begin position="144"/>
        <end position="153"/>
    </location>
</feature>
<evidence type="ECO:0000313" key="4">
    <source>
        <dbReference type="Proteomes" id="UP000053617"/>
    </source>
</evidence>
<dbReference type="OrthoDB" id="4161186at2759"/>
<feature type="region of interest" description="Disordered" evidence="1">
    <location>
        <begin position="36"/>
        <end position="155"/>
    </location>
</feature>
<dbReference type="HOGENOM" id="CLU_027219_5_1_1"/>
<dbReference type="STRING" id="1442369.A0A0D2FDP5"/>
<feature type="domain" description="PD-(D/E)XK nuclease-like" evidence="2">
    <location>
        <begin position="257"/>
        <end position="489"/>
    </location>
</feature>
<dbReference type="Proteomes" id="UP000053617">
    <property type="component" value="Unassembled WGS sequence"/>
</dbReference>
<organism evidence="3 4">
    <name type="scientific">Rhinocladiella mackenziei CBS 650.93</name>
    <dbReference type="NCBI Taxonomy" id="1442369"/>
    <lineage>
        <taxon>Eukaryota</taxon>
        <taxon>Fungi</taxon>
        <taxon>Dikarya</taxon>
        <taxon>Ascomycota</taxon>
        <taxon>Pezizomycotina</taxon>
        <taxon>Eurotiomycetes</taxon>
        <taxon>Chaetothyriomycetidae</taxon>
        <taxon>Chaetothyriales</taxon>
        <taxon>Herpotrichiellaceae</taxon>
        <taxon>Rhinocladiella</taxon>
    </lineage>
</organism>
<dbReference type="AlphaFoldDB" id="A0A0D2FDP5"/>
<evidence type="ECO:0000259" key="2">
    <source>
        <dbReference type="Pfam" id="PF20516"/>
    </source>
</evidence>
<evidence type="ECO:0000256" key="1">
    <source>
        <dbReference type="SAM" id="MobiDB-lite"/>
    </source>
</evidence>
<dbReference type="EMBL" id="KN847483">
    <property type="protein sequence ID" value="KIX00207.1"/>
    <property type="molecule type" value="Genomic_DNA"/>
</dbReference>
<reference evidence="3 4" key="1">
    <citation type="submission" date="2015-01" db="EMBL/GenBank/DDBJ databases">
        <title>The Genome Sequence of Rhinocladiella mackenzie CBS 650.93.</title>
        <authorList>
            <consortium name="The Broad Institute Genomics Platform"/>
            <person name="Cuomo C."/>
            <person name="de Hoog S."/>
            <person name="Gorbushina A."/>
            <person name="Stielow B."/>
            <person name="Teixiera M."/>
            <person name="Abouelleil A."/>
            <person name="Chapman S.B."/>
            <person name="Priest M."/>
            <person name="Young S.K."/>
            <person name="Wortman J."/>
            <person name="Nusbaum C."/>
            <person name="Birren B."/>
        </authorList>
    </citation>
    <scope>NUCLEOTIDE SEQUENCE [LARGE SCALE GENOMIC DNA]</scope>
    <source>
        <strain evidence="3 4">CBS 650.93</strain>
    </source>
</reference>
<sequence>MCNVATDGDFSPNAVVAAWVHDVCVASGLGRYIFQHTPTPGSSRSLTGTTGPTGARRKAPALGDRDSTVKRNRPVFTPEKHPRPMPPKKKRTRDSKGEGDLTRQPPPAKRSSVAKPQNRRRRYFKEEEDNDAAQEDLTPRPRARNSTLAQTKGSAYVPALQNKAAFGLGSMEPLDSSVDNSKASSKSPVKRVGDLLFARMPIEYEDLSKNLEKLPSDARGLYDKLRAVGAATGVLPAHIKISECNNEIDLLLPHMFDETSIANTRSRTQLLWELRCVKKICDATSQCSLDQEAEPSWNCHVHSPILDLALEVCKGVIFQNVTTAKICPEFDHRDIVGKPLQSKMVDFTIKLVTDKDMERRIIELLDSQHPSLRTINQSMYHPLRCAPAFVSVETKRPGGSAQDADIQLVVWESAYFKRIHKLCKNGPVQIALPLLYVYGDLWFLMFACDTADSTLILSRYLVGNTSTMLGCYKVMTAIRILSEWGTTNFQQWFESLVLQSAQESTDTQPVQESVAQPAQESTDLLSPQE</sequence>
<name>A0A0D2FDP5_9EURO</name>
<dbReference type="RefSeq" id="XP_013267343.1">
    <property type="nucleotide sequence ID" value="XM_013411889.1"/>
</dbReference>
<feature type="region of interest" description="Disordered" evidence="1">
    <location>
        <begin position="507"/>
        <end position="529"/>
    </location>
</feature>
<protein>
    <recommendedName>
        <fullName evidence="2">PD-(D/E)XK nuclease-like domain-containing protein</fullName>
    </recommendedName>
</protein>
<feature type="compositionally biased region" description="Polar residues" evidence="1">
    <location>
        <begin position="36"/>
        <end position="52"/>
    </location>
</feature>
<dbReference type="GeneID" id="25298416"/>
<dbReference type="InterPro" id="IPR046797">
    <property type="entry name" value="PDDEXK_12"/>
</dbReference>